<dbReference type="SMART" id="SM00530">
    <property type="entry name" value="HTH_XRE"/>
    <property type="match status" value="1"/>
</dbReference>
<evidence type="ECO:0000313" key="4">
    <source>
        <dbReference type="Proteomes" id="UP001597097"/>
    </source>
</evidence>
<name>A0ABW4G1I0_9ACTN</name>
<dbReference type="PROSITE" id="PS50943">
    <property type="entry name" value="HTH_CROC1"/>
    <property type="match status" value="1"/>
</dbReference>
<dbReference type="SUPFAM" id="SSF47413">
    <property type="entry name" value="lambda repressor-like DNA-binding domains"/>
    <property type="match status" value="1"/>
</dbReference>
<sequence length="159" mass="16648">MIAQQQRAGQPGGDDAEREAGQLAARARREAYQRGYQLSEMRKAVGVTQAELAKALGVSQGRVSRIESGEVSGIEVVRAYVAALGGTVDLVATLGARPGYLRSPGAPVTSDEEWTSRSLVGRKFQGILTGRFDTIGPMEVSKRTLAAAARATSSSVAAA</sequence>
<dbReference type="Gene3D" id="1.10.260.40">
    <property type="entry name" value="lambda repressor-like DNA-binding domains"/>
    <property type="match status" value="1"/>
</dbReference>
<dbReference type="EMBL" id="JBHUCM010000005">
    <property type="protein sequence ID" value="MFD1536590.1"/>
    <property type="molecule type" value="Genomic_DNA"/>
</dbReference>
<proteinExistence type="predicted"/>
<feature type="domain" description="HTH cro/C1-type" evidence="2">
    <location>
        <begin position="38"/>
        <end position="91"/>
    </location>
</feature>
<evidence type="ECO:0000256" key="1">
    <source>
        <dbReference type="SAM" id="MobiDB-lite"/>
    </source>
</evidence>
<dbReference type="Pfam" id="PF01381">
    <property type="entry name" value="HTH_3"/>
    <property type="match status" value="1"/>
</dbReference>
<feature type="region of interest" description="Disordered" evidence="1">
    <location>
        <begin position="1"/>
        <end position="26"/>
    </location>
</feature>
<evidence type="ECO:0000259" key="2">
    <source>
        <dbReference type="PROSITE" id="PS50943"/>
    </source>
</evidence>
<dbReference type="InterPro" id="IPR001387">
    <property type="entry name" value="Cro/C1-type_HTH"/>
</dbReference>
<dbReference type="InterPro" id="IPR010982">
    <property type="entry name" value="Lambda_DNA-bd_dom_sf"/>
</dbReference>
<dbReference type="CDD" id="cd00093">
    <property type="entry name" value="HTH_XRE"/>
    <property type="match status" value="1"/>
</dbReference>
<organism evidence="3 4">
    <name type="scientific">Nonomuraea guangzhouensis</name>
    <dbReference type="NCBI Taxonomy" id="1291555"/>
    <lineage>
        <taxon>Bacteria</taxon>
        <taxon>Bacillati</taxon>
        <taxon>Actinomycetota</taxon>
        <taxon>Actinomycetes</taxon>
        <taxon>Streptosporangiales</taxon>
        <taxon>Streptosporangiaceae</taxon>
        <taxon>Nonomuraea</taxon>
    </lineage>
</organism>
<dbReference type="Proteomes" id="UP001597097">
    <property type="component" value="Unassembled WGS sequence"/>
</dbReference>
<evidence type="ECO:0000313" key="3">
    <source>
        <dbReference type="EMBL" id="MFD1536590.1"/>
    </source>
</evidence>
<comment type="caution">
    <text evidence="3">The sequence shown here is derived from an EMBL/GenBank/DDBJ whole genome shotgun (WGS) entry which is preliminary data.</text>
</comment>
<accession>A0ABW4G1I0</accession>
<dbReference type="RefSeq" id="WP_308127004.1">
    <property type="nucleotide sequence ID" value="NZ_JAHKRM010000008.1"/>
</dbReference>
<reference evidence="4" key="1">
    <citation type="journal article" date="2019" name="Int. J. Syst. Evol. Microbiol.">
        <title>The Global Catalogue of Microorganisms (GCM) 10K type strain sequencing project: providing services to taxonomists for standard genome sequencing and annotation.</title>
        <authorList>
            <consortium name="The Broad Institute Genomics Platform"/>
            <consortium name="The Broad Institute Genome Sequencing Center for Infectious Disease"/>
            <person name="Wu L."/>
            <person name="Ma J."/>
        </authorList>
    </citation>
    <scope>NUCLEOTIDE SEQUENCE [LARGE SCALE GENOMIC DNA]</scope>
    <source>
        <strain evidence="4">CGMCC 1.15399</strain>
    </source>
</reference>
<gene>
    <name evidence="3" type="ORF">ACFSJ0_06070</name>
</gene>
<protein>
    <submittedName>
        <fullName evidence="3">Helix-turn-helix domain-containing protein</fullName>
    </submittedName>
</protein>
<keyword evidence="4" id="KW-1185">Reference proteome</keyword>